<comment type="subunit">
    <text evidence="4">Homodimer.</text>
</comment>
<dbReference type="InterPro" id="IPR020094">
    <property type="entry name" value="TruA/RsuA/RluB/E/F_N"/>
</dbReference>
<dbReference type="InterPro" id="IPR020103">
    <property type="entry name" value="PsdUridine_synth_cat_dom_sf"/>
</dbReference>
<comment type="caution">
    <text evidence="4">Lacks conserved residue(s) required for the propagation of feature annotation.</text>
</comment>
<dbReference type="Pfam" id="PF01416">
    <property type="entry name" value="PseudoU_synth_1"/>
    <property type="match status" value="2"/>
</dbReference>
<evidence type="ECO:0000256" key="4">
    <source>
        <dbReference type="HAMAP-Rule" id="MF_00171"/>
    </source>
</evidence>
<feature type="domain" description="Pseudouridine synthase I TruA alpha/beta" evidence="6">
    <location>
        <begin position="156"/>
        <end position="258"/>
    </location>
</feature>
<accession>A0ABS9A0U1</accession>
<comment type="caution">
    <text evidence="7">The sequence shown here is derived from an EMBL/GenBank/DDBJ whole genome shotgun (WGS) entry which is preliminary data.</text>
</comment>
<evidence type="ECO:0000256" key="3">
    <source>
        <dbReference type="ARBA" id="ARBA00023235"/>
    </source>
</evidence>
<evidence type="ECO:0000256" key="5">
    <source>
        <dbReference type="RuleBase" id="RU003792"/>
    </source>
</evidence>
<protein>
    <recommendedName>
        <fullName evidence="4">tRNA pseudouridine synthase A</fullName>
        <ecNumber evidence="4">5.4.99.12</ecNumber>
    </recommendedName>
    <alternativeName>
        <fullName evidence="4">tRNA pseudouridine(38-40) synthase</fullName>
    </alternativeName>
    <alternativeName>
        <fullName evidence="4">tRNA pseudouridylate synthase I</fullName>
    </alternativeName>
    <alternativeName>
        <fullName evidence="4">tRNA-uridine isomerase I</fullName>
    </alternativeName>
</protein>
<dbReference type="InterPro" id="IPR020095">
    <property type="entry name" value="PsdUridine_synth_TruA_C"/>
</dbReference>
<feature type="domain" description="Pseudouridine synthase I TruA alpha/beta" evidence="6">
    <location>
        <begin position="22"/>
        <end position="116"/>
    </location>
</feature>
<dbReference type="RefSeq" id="WP_234269207.1">
    <property type="nucleotide sequence ID" value="NZ_JABFTX010000001.1"/>
</dbReference>
<comment type="function">
    <text evidence="4">Formation of pseudouridine at positions 38, 39 and 40 in the anticodon stem and loop of transfer RNAs.</text>
</comment>
<comment type="catalytic activity">
    <reaction evidence="4 5">
        <text>uridine(38/39/40) in tRNA = pseudouridine(38/39/40) in tRNA</text>
        <dbReference type="Rhea" id="RHEA:22376"/>
        <dbReference type="Rhea" id="RHEA-COMP:10085"/>
        <dbReference type="Rhea" id="RHEA-COMP:10087"/>
        <dbReference type="ChEBI" id="CHEBI:65314"/>
        <dbReference type="ChEBI" id="CHEBI:65315"/>
        <dbReference type="EC" id="5.4.99.12"/>
    </reaction>
</comment>
<dbReference type="EC" id="5.4.99.12" evidence="4"/>
<dbReference type="CDD" id="cd02570">
    <property type="entry name" value="PseudoU_synth_EcTruA"/>
    <property type="match status" value="1"/>
</dbReference>
<organism evidence="7 8">
    <name type="scientific">Billgrantia ethanolica</name>
    <dbReference type="NCBI Taxonomy" id="2733486"/>
    <lineage>
        <taxon>Bacteria</taxon>
        <taxon>Pseudomonadati</taxon>
        <taxon>Pseudomonadota</taxon>
        <taxon>Gammaproteobacteria</taxon>
        <taxon>Oceanospirillales</taxon>
        <taxon>Halomonadaceae</taxon>
        <taxon>Billgrantia</taxon>
    </lineage>
</organism>
<name>A0ABS9A0U1_9GAMM</name>
<dbReference type="Gene3D" id="3.30.70.580">
    <property type="entry name" value="Pseudouridine synthase I, catalytic domain, N-terminal subdomain"/>
    <property type="match status" value="1"/>
</dbReference>
<dbReference type="EMBL" id="JABFTX010000001">
    <property type="protein sequence ID" value="MCE8002428.1"/>
    <property type="molecule type" value="Genomic_DNA"/>
</dbReference>
<dbReference type="SUPFAM" id="SSF55120">
    <property type="entry name" value="Pseudouridine synthase"/>
    <property type="match status" value="1"/>
</dbReference>
<dbReference type="Proteomes" id="UP001320168">
    <property type="component" value="Unassembled WGS sequence"/>
</dbReference>
<feature type="binding site" evidence="4">
    <location>
        <position position="123"/>
    </location>
    <ligand>
        <name>substrate</name>
    </ligand>
</feature>
<evidence type="ECO:0000256" key="2">
    <source>
        <dbReference type="ARBA" id="ARBA00022694"/>
    </source>
</evidence>
<dbReference type="HAMAP" id="MF_00171">
    <property type="entry name" value="TruA"/>
    <property type="match status" value="1"/>
</dbReference>
<keyword evidence="3 4" id="KW-0413">Isomerase</keyword>
<dbReference type="PANTHER" id="PTHR11142">
    <property type="entry name" value="PSEUDOURIDYLATE SYNTHASE"/>
    <property type="match status" value="1"/>
</dbReference>
<reference evidence="7 8" key="1">
    <citation type="journal article" date="2021" name="Front. Microbiol.">
        <title>Aerobic Denitrification and Heterotrophic Sulfur Oxidation in the Genus Halomonas Revealed by Six Novel Species Characterizations and Genome-Based Analysis.</title>
        <authorList>
            <person name="Wang L."/>
            <person name="Shao Z."/>
        </authorList>
    </citation>
    <scope>NUCLEOTIDE SEQUENCE [LARGE SCALE GENOMIC DNA]</scope>
    <source>
        <strain evidence="7 8">MCCC 1A11081</strain>
    </source>
</reference>
<dbReference type="Gene3D" id="3.30.70.660">
    <property type="entry name" value="Pseudouridine synthase I, catalytic domain, C-terminal subdomain"/>
    <property type="match status" value="1"/>
</dbReference>
<dbReference type="InterPro" id="IPR001406">
    <property type="entry name" value="PsdUridine_synth_TruA"/>
</dbReference>
<dbReference type="NCBIfam" id="TIGR00071">
    <property type="entry name" value="hisT_truA"/>
    <property type="match status" value="1"/>
</dbReference>
<gene>
    <name evidence="4 7" type="primary">truA</name>
    <name evidence="7" type="ORF">HOP53_06215</name>
</gene>
<keyword evidence="8" id="KW-1185">Reference proteome</keyword>
<dbReference type="InterPro" id="IPR020097">
    <property type="entry name" value="PsdUridine_synth_TruA_a/b_dom"/>
</dbReference>
<evidence type="ECO:0000313" key="7">
    <source>
        <dbReference type="EMBL" id="MCE8002428.1"/>
    </source>
</evidence>
<comment type="similarity">
    <text evidence="1 4 5">Belongs to the tRNA pseudouridine synthase TruA family.</text>
</comment>
<evidence type="ECO:0000313" key="8">
    <source>
        <dbReference type="Proteomes" id="UP001320168"/>
    </source>
</evidence>
<evidence type="ECO:0000259" key="6">
    <source>
        <dbReference type="Pfam" id="PF01416"/>
    </source>
</evidence>
<dbReference type="PANTHER" id="PTHR11142:SF0">
    <property type="entry name" value="TRNA PSEUDOURIDINE SYNTHASE-LIKE 1"/>
    <property type="match status" value="1"/>
</dbReference>
<feature type="active site" description="Nucleophile" evidence="4">
    <location>
        <position position="65"/>
    </location>
</feature>
<dbReference type="GO" id="GO:0160147">
    <property type="term" value="F:tRNA pseudouridine(38-40) synthase activity"/>
    <property type="evidence" value="ECO:0007669"/>
    <property type="project" value="UniProtKB-EC"/>
</dbReference>
<keyword evidence="2 4" id="KW-0819">tRNA processing</keyword>
<proteinExistence type="inferred from homology"/>
<sequence>MTLFRSLDDSQSLRGRLALGVEYDGSAYCGWQRLKHAPSVQGELERALAKVASQPITVHASGRTDSGVHATRQVVHFDTPVPRSQKAWVFGVNANLARDVAVRWVREVPDDFHARFKALARRYRYLILNQMSRPVLERANVTWCRDPLDADAMHRAAQALVGEHDFSSFRAAGCQSKTPWRHLHFIEVRRHGPLVVIDVQGNAFLHHMVRNIVGALVSVGRGEQGDGYIAELLALKDRTLSDVTAPACGLHFVDSLYDDAWGLPREPLGPNLLAFLGEWTGERELPDCPMVEFRRGEPRAKGTSVAE</sequence>
<evidence type="ECO:0000256" key="1">
    <source>
        <dbReference type="ARBA" id="ARBA00009375"/>
    </source>
</evidence>